<accession>A0A803VZH1</accession>
<dbReference type="Ensembl" id="ENSFALT00000037765.1">
    <property type="protein sequence ID" value="ENSFALP00000028127.1"/>
    <property type="gene ID" value="ENSFALG00000027332.1"/>
</dbReference>
<dbReference type="Proteomes" id="UP000016665">
    <property type="component" value="Chromosome 6"/>
</dbReference>
<organism evidence="1 2">
    <name type="scientific">Ficedula albicollis</name>
    <name type="common">Collared flycatcher</name>
    <name type="synonym">Muscicapa albicollis</name>
    <dbReference type="NCBI Taxonomy" id="59894"/>
    <lineage>
        <taxon>Eukaryota</taxon>
        <taxon>Metazoa</taxon>
        <taxon>Chordata</taxon>
        <taxon>Craniata</taxon>
        <taxon>Vertebrata</taxon>
        <taxon>Euteleostomi</taxon>
        <taxon>Archelosauria</taxon>
        <taxon>Archosauria</taxon>
        <taxon>Dinosauria</taxon>
        <taxon>Saurischia</taxon>
        <taxon>Theropoda</taxon>
        <taxon>Coelurosauria</taxon>
        <taxon>Aves</taxon>
        <taxon>Neognathae</taxon>
        <taxon>Neoaves</taxon>
        <taxon>Telluraves</taxon>
        <taxon>Australaves</taxon>
        <taxon>Passeriformes</taxon>
        <taxon>Muscicapidae</taxon>
        <taxon>Ficedula</taxon>
    </lineage>
</organism>
<reference evidence="1" key="3">
    <citation type="submission" date="2025-09" db="UniProtKB">
        <authorList>
            <consortium name="Ensembl"/>
        </authorList>
    </citation>
    <scope>IDENTIFICATION</scope>
</reference>
<reference evidence="1 2" key="1">
    <citation type="journal article" date="2012" name="Nature">
        <title>The genomic landscape of species divergence in Ficedula flycatchers.</title>
        <authorList>
            <person name="Ellegren H."/>
            <person name="Smeds L."/>
            <person name="Burri R."/>
            <person name="Olason P.I."/>
            <person name="Backstrom N."/>
            <person name="Kawakami T."/>
            <person name="Kunstner A."/>
            <person name="Makinen H."/>
            <person name="Nadachowska-Brzyska K."/>
            <person name="Qvarnstrom A."/>
            <person name="Uebbing S."/>
            <person name="Wolf J.B."/>
        </authorList>
    </citation>
    <scope>NUCLEOTIDE SEQUENCE [LARGE SCALE GENOMIC DNA]</scope>
</reference>
<evidence type="ECO:0000313" key="1">
    <source>
        <dbReference type="Ensembl" id="ENSFALP00000028127.1"/>
    </source>
</evidence>
<evidence type="ECO:0000313" key="2">
    <source>
        <dbReference type="Proteomes" id="UP000016665"/>
    </source>
</evidence>
<dbReference type="GeneTree" id="ENSGT00960000190922"/>
<reference evidence="1" key="2">
    <citation type="submission" date="2025-08" db="UniProtKB">
        <authorList>
            <consortium name="Ensembl"/>
        </authorList>
    </citation>
    <scope>IDENTIFICATION</scope>
</reference>
<dbReference type="AlphaFoldDB" id="A0A803VZH1"/>
<keyword evidence="2" id="KW-1185">Reference proteome</keyword>
<protein>
    <submittedName>
        <fullName evidence="1">Uncharacterized protein</fullName>
    </submittedName>
</protein>
<sequence>DLNDCSMHSRECLLPDRKCHPVSRLAKMSSSDTETRHPHYCRLKFHAAAKSPFVGKGCRMKCHEKIPLSLQLLPQHFLIGQPMLATIQDGKPNKHPLVSRQYWKKF</sequence>
<proteinExistence type="predicted"/>
<name>A0A803VZH1_FICAL</name>